<feature type="domain" description="Orn/Lys/Arg decarboxylases family 1 pyridoxal-P attachment site" evidence="6">
    <location>
        <begin position="4"/>
        <end position="310"/>
    </location>
</feature>
<dbReference type="InterPro" id="IPR015424">
    <property type="entry name" value="PyrdxlP-dep_Trfase"/>
</dbReference>
<evidence type="ECO:0000256" key="1">
    <source>
        <dbReference type="ARBA" id="ARBA00001933"/>
    </source>
</evidence>
<dbReference type="Gene3D" id="3.40.640.10">
    <property type="entry name" value="Type I PLP-dependent aspartate aminotransferase-like (Major domain)"/>
    <property type="match status" value="1"/>
</dbReference>
<comment type="similarity">
    <text evidence="2">Belongs to the Orn/Lys/Arg decarboxylase class-I family.</text>
</comment>
<dbReference type="Gene3D" id="3.90.100.10">
    <property type="entry name" value="Orn/Lys/Arg decarboxylase, C-terminal domain"/>
    <property type="match status" value="1"/>
</dbReference>
<evidence type="ECO:0000313" key="9">
    <source>
        <dbReference type="Proteomes" id="UP000654604"/>
    </source>
</evidence>
<name>A0ABR9V575_9CHRO</name>
<keyword evidence="4" id="KW-0663">Pyridoxal phosphate</keyword>
<keyword evidence="8" id="KW-0032">Aminotransferase</keyword>
<dbReference type="CDD" id="cd00615">
    <property type="entry name" value="Orn_deC_like"/>
    <property type="match status" value="1"/>
</dbReference>
<feature type="domain" description="Orn/Lys/Arg decarboxylase C-terminal" evidence="7">
    <location>
        <begin position="381"/>
        <end position="457"/>
    </location>
</feature>
<reference evidence="8 9" key="1">
    <citation type="submission" date="2020-10" db="EMBL/GenBank/DDBJ databases">
        <authorList>
            <person name="Castelo-Branco R."/>
            <person name="Eusebio N."/>
            <person name="Adriana R."/>
            <person name="Vieira A."/>
            <person name="Brugerolle De Fraissinette N."/>
            <person name="Rezende De Castro R."/>
            <person name="Schneider M.P."/>
            <person name="Vasconcelos V."/>
            <person name="Leao P.N."/>
        </authorList>
    </citation>
    <scope>NUCLEOTIDE SEQUENCE [LARGE SCALE GENOMIC DNA]</scope>
    <source>
        <strain evidence="8 9">LEGE 03274</strain>
    </source>
</reference>
<dbReference type="InterPro" id="IPR036633">
    <property type="entry name" value="Prn/Lys/Arg_de-COase_C_sf"/>
</dbReference>
<dbReference type="GO" id="GO:0008483">
    <property type="term" value="F:transaminase activity"/>
    <property type="evidence" value="ECO:0007669"/>
    <property type="project" value="UniProtKB-KW"/>
</dbReference>
<dbReference type="Pfam" id="PF01276">
    <property type="entry name" value="OKR_DC_1"/>
    <property type="match status" value="1"/>
</dbReference>
<accession>A0ABR9V575</accession>
<dbReference type="SUPFAM" id="SSF55904">
    <property type="entry name" value="Ornithine decarboxylase C-terminal domain"/>
    <property type="match status" value="1"/>
</dbReference>
<evidence type="ECO:0000256" key="3">
    <source>
        <dbReference type="ARBA" id="ARBA00022793"/>
    </source>
</evidence>
<comment type="cofactor">
    <cofactor evidence="1">
        <name>pyridoxal 5'-phosphate</name>
        <dbReference type="ChEBI" id="CHEBI:597326"/>
    </cofactor>
</comment>
<dbReference type="InterPro" id="IPR052357">
    <property type="entry name" value="Orn_Lys_Arg_decarboxylase-I"/>
</dbReference>
<keyword evidence="9" id="KW-1185">Reference proteome</keyword>
<dbReference type="InterPro" id="IPR008286">
    <property type="entry name" value="Prn/Lys/Arg_de-COase_C"/>
</dbReference>
<gene>
    <name evidence="8" type="ORF">IQ215_08310</name>
</gene>
<keyword evidence="8" id="KW-0808">Transferase</keyword>
<dbReference type="SUPFAM" id="SSF53383">
    <property type="entry name" value="PLP-dependent transferases"/>
    <property type="match status" value="1"/>
</dbReference>
<dbReference type="PANTHER" id="PTHR43277:SF4">
    <property type="entry name" value="ARGININE DECARBOXYLASE"/>
    <property type="match status" value="1"/>
</dbReference>
<evidence type="ECO:0000256" key="4">
    <source>
        <dbReference type="ARBA" id="ARBA00022898"/>
    </source>
</evidence>
<comment type="caution">
    <text evidence="8">The sequence shown here is derived from an EMBL/GenBank/DDBJ whole genome shotgun (WGS) entry which is preliminary data.</text>
</comment>
<dbReference type="Proteomes" id="UP000654604">
    <property type="component" value="Unassembled WGS sequence"/>
</dbReference>
<dbReference type="RefSeq" id="WP_193800854.1">
    <property type="nucleotide sequence ID" value="NZ_JADEWC010000015.1"/>
</dbReference>
<evidence type="ECO:0000256" key="2">
    <source>
        <dbReference type="ARBA" id="ARBA00010671"/>
    </source>
</evidence>
<keyword evidence="5" id="KW-0456">Lyase</keyword>
<evidence type="ECO:0000313" key="8">
    <source>
        <dbReference type="EMBL" id="MBE9222699.1"/>
    </source>
</evidence>
<keyword evidence="3" id="KW-0210">Decarboxylase</keyword>
<organism evidence="8 9">
    <name type="scientific">Cyanobacterium stanieri LEGE 03274</name>
    <dbReference type="NCBI Taxonomy" id="1828756"/>
    <lineage>
        <taxon>Bacteria</taxon>
        <taxon>Bacillati</taxon>
        <taxon>Cyanobacteriota</taxon>
        <taxon>Cyanophyceae</taxon>
        <taxon>Oscillatoriophycideae</taxon>
        <taxon>Chroococcales</taxon>
        <taxon>Geminocystaceae</taxon>
        <taxon>Cyanobacterium</taxon>
    </lineage>
</organism>
<dbReference type="PANTHER" id="PTHR43277">
    <property type="entry name" value="ARGININE DECARBOXYLASE"/>
    <property type="match status" value="1"/>
</dbReference>
<dbReference type="EMBL" id="JADEWC010000015">
    <property type="protein sequence ID" value="MBE9222699.1"/>
    <property type="molecule type" value="Genomic_DNA"/>
</dbReference>
<sequence>MHNPLLKQLIKSLTKHHAPFYAPGHKQGKGANVALKKVLGESVFKADLPELPELDNLFAPEGVLKEAQEFAAETFGAKKTWFLVNGSTCGIIASILATCREGDKIVLPRNVHQSVIYGLVLSGAIPIFINPEYDENFDICYGISPQQIEMVLQNHDDVKGVIIVSPTYHGICSNIQGIAKITHGYNIPLIVDEAHGAHFTFHPQLPSSALASGADVVIQSTHKVLGALTQASMLHLQGSLVDADSLSNALQLLQSSSPSYLLLASLESATTQMAKEGKRLLNQTIGLATRAREVIEDLDYLQVLKLEKVTSSFHDLDVTRLTVNVSGLGINGYLADEILHEKLAVTCELPSLKNLTFIISMGNDNTDIDLLIHGLTSLRKYENKNPQKQLFYGCYNFDSQFLMSPRQAYWAKKKRVSLKDSINHVSGETISVYPPGIPILMVGEKITMESLNYLKKMTINGAMITGATDNSLNTITVID</sequence>
<dbReference type="InterPro" id="IPR000310">
    <property type="entry name" value="Orn/Lys/Arg_deCO2ase_major_dom"/>
</dbReference>
<dbReference type="Pfam" id="PF03711">
    <property type="entry name" value="OKR_DC_1_C"/>
    <property type="match status" value="1"/>
</dbReference>
<proteinExistence type="inferred from homology"/>
<evidence type="ECO:0000256" key="5">
    <source>
        <dbReference type="ARBA" id="ARBA00023239"/>
    </source>
</evidence>
<evidence type="ECO:0000259" key="6">
    <source>
        <dbReference type="Pfam" id="PF01276"/>
    </source>
</evidence>
<dbReference type="InterPro" id="IPR015421">
    <property type="entry name" value="PyrdxlP-dep_Trfase_major"/>
</dbReference>
<protein>
    <submittedName>
        <fullName evidence="8">Aminotransferase class I/II-fold pyridoxal phosphate-dependent enzyme</fullName>
    </submittedName>
</protein>
<evidence type="ECO:0000259" key="7">
    <source>
        <dbReference type="Pfam" id="PF03711"/>
    </source>
</evidence>